<evidence type="ECO:0000313" key="1">
    <source>
        <dbReference type="EMBL" id="OZP03434.1"/>
    </source>
</evidence>
<organism evidence="2 4">
    <name type="scientific">Escherichia coli</name>
    <dbReference type="NCBI Taxonomy" id="562"/>
    <lineage>
        <taxon>Bacteria</taxon>
        <taxon>Pseudomonadati</taxon>
        <taxon>Pseudomonadota</taxon>
        <taxon>Gammaproteobacteria</taxon>
        <taxon>Enterobacterales</taxon>
        <taxon>Enterobacteriaceae</taxon>
        <taxon>Escherichia</taxon>
    </lineage>
</organism>
<evidence type="ECO:0000313" key="3">
    <source>
        <dbReference type="Proteomes" id="UP000264870"/>
    </source>
</evidence>
<name>A0A5C8XWJ1_ECOLX</name>
<sequence length="78" mass="8675">MMNIFERIIGKAAIEKERELARRLEASGTNTVEVVGRGAIITSKEDLASSDTVKLMKIKARKIVSEQVKQEEKMAKGN</sequence>
<reference evidence="2 4" key="2">
    <citation type="submission" date="2019-08" db="EMBL/GenBank/DDBJ databases">
        <title>Whole genome analysis of cultivated E. coli strains isolated from CD patients and healthy donors.</title>
        <authorList>
            <person name="Siniagina M.N."/>
            <person name="Markelova M.I."/>
            <person name="Laikov A.V."/>
            <person name="Boulygina E.A."/>
            <person name="Khusnutdinova D.R."/>
            <person name="Kharchenko A."/>
            <person name="Grigoryeva T.V."/>
        </authorList>
    </citation>
    <scope>NUCLEOTIDE SEQUENCE [LARGE SCALE GENOMIC DNA]</scope>
    <source>
        <strain evidence="2 4">1_45_11</strain>
    </source>
</reference>
<reference evidence="1 3" key="1">
    <citation type="submission" date="2017-07" db="EMBL/GenBank/DDBJ databases">
        <authorList>
            <person name="Zhi S."/>
            <person name="Banting G."/>
            <person name="Neumann N."/>
        </authorList>
    </citation>
    <scope>NUCLEOTIDE SEQUENCE [LARGE SCALE GENOMIC DNA]</scope>
    <source>
        <strain evidence="1 3">WW41</strain>
    </source>
</reference>
<protein>
    <submittedName>
        <fullName evidence="2">Uncharacterized protein</fullName>
    </submittedName>
</protein>
<proteinExistence type="predicted"/>
<dbReference type="Proteomes" id="UP000321295">
    <property type="component" value="Unassembled WGS sequence"/>
</dbReference>
<dbReference type="RefSeq" id="WP_021570510.1">
    <property type="nucleotide sequence ID" value="NZ_AP022362.1"/>
</dbReference>
<dbReference type="EMBL" id="VRXD01000046">
    <property type="protein sequence ID" value="TXQ30038.1"/>
    <property type="molecule type" value="Genomic_DNA"/>
</dbReference>
<dbReference type="AlphaFoldDB" id="A0A5C8XWJ1"/>
<comment type="caution">
    <text evidence="2">The sequence shown here is derived from an EMBL/GenBank/DDBJ whole genome shotgun (WGS) entry which is preliminary data.</text>
</comment>
<accession>A0A5C8XWJ1</accession>
<dbReference type="EMBL" id="NNAK01000017">
    <property type="protein sequence ID" value="OZP03434.1"/>
    <property type="molecule type" value="Genomic_DNA"/>
</dbReference>
<evidence type="ECO:0000313" key="4">
    <source>
        <dbReference type="Proteomes" id="UP000321295"/>
    </source>
</evidence>
<dbReference type="Proteomes" id="UP000264870">
    <property type="component" value="Unassembled WGS sequence"/>
</dbReference>
<gene>
    <name evidence="1" type="ORF">CG702_09475</name>
    <name evidence="2" type="ORF">FV293_23615</name>
</gene>
<evidence type="ECO:0000313" key="2">
    <source>
        <dbReference type="EMBL" id="TXQ30038.1"/>
    </source>
</evidence>